<dbReference type="InterPro" id="IPR037522">
    <property type="entry name" value="HD_GYP_dom"/>
</dbReference>
<dbReference type="InterPro" id="IPR043128">
    <property type="entry name" value="Rev_trsase/Diguanyl_cyclase"/>
</dbReference>
<protein>
    <submittedName>
        <fullName evidence="3">HD domain-containing phosphohydrolase</fullName>
    </submittedName>
</protein>
<dbReference type="RefSeq" id="WP_204652835.1">
    <property type="nucleotide sequence ID" value="NZ_JAFBFD010000002.1"/>
</dbReference>
<name>A0ABV9MXY4_9ENTE</name>
<reference evidence="4" key="1">
    <citation type="journal article" date="2019" name="Int. J. Syst. Evol. Microbiol.">
        <title>The Global Catalogue of Microorganisms (GCM) 10K type strain sequencing project: providing services to taxonomists for standard genome sequencing and annotation.</title>
        <authorList>
            <consortium name="The Broad Institute Genomics Platform"/>
            <consortium name="The Broad Institute Genome Sequencing Center for Infectious Disease"/>
            <person name="Wu L."/>
            <person name="Ma J."/>
        </authorList>
    </citation>
    <scope>NUCLEOTIDE SEQUENCE [LARGE SCALE GENOMIC DNA]</scope>
    <source>
        <strain evidence="4">CGMCC 1.19032</strain>
    </source>
</reference>
<dbReference type="InterPro" id="IPR003607">
    <property type="entry name" value="HD/PDEase_dom"/>
</dbReference>
<dbReference type="NCBIfam" id="TIGR00229">
    <property type="entry name" value="sensory_box"/>
    <property type="match status" value="1"/>
</dbReference>
<organism evidence="3 4">
    <name type="scientific">Enterococcus lemanii</name>
    <dbReference type="NCBI Taxonomy" id="1159752"/>
    <lineage>
        <taxon>Bacteria</taxon>
        <taxon>Bacillati</taxon>
        <taxon>Bacillota</taxon>
        <taxon>Bacilli</taxon>
        <taxon>Lactobacillales</taxon>
        <taxon>Enterococcaceae</taxon>
        <taxon>Enterococcus</taxon>
    </lineage>
</organism>
<dbReference type="Proteomes" id="UP001595969">
    <property type="component" value="Unassembled WGS sequence"/>
</dbReference>
<dbReference type="InterPro" id="IPR035965">
    <property type="entry name" value="PAS-like_dom_sf"/>
</dbReference>
<dbReference type="InterPro" id="IPR000160">
    <property type="entry name" value="GGDEF_dom"/>
</dbReference>
<dbReference type="Pfam" id="PF13487">
    <property type="entry name" value="HD_5"/>
    <property type="match status" value="1"/>
</dbReference>
<gene>
    <name evidence="3" type="ORF">ACFO5I_09110</name>
</gene>
<dbReference type="Gene3D" id="3.30.450.20">
    <property type="entry name" value="PAS domain"/>
    <property type="match status" value="1"/>
</dbReference>
<dbReference type="PROSITE" id="PS51832">
    <property type="entry name" value="HD_GYP"/>
    <property type="match status" value="1"/>
</dbReference>
<sequence>MNATDNSEIKNLNLEVATKLDWLQAIYHSTGEAVITINKEGYVTSFNDLATQITGLTMDETYYVPYESLFPCLCESGAINQILTQKKTYHETLRSFQGKNGQTITLFEKIRPVKNSFRVVEGAVVTFTRQRSTIQSCTAIDPLTNLPLKEAFLKDIEKQLKQVTNLQFVVALIDINGLASPKNTEAKHLSEEKILALANFFKQARTNQDILYRWDSSSFLLVSTGKNLADMNLWANTLQTQLLKNDIKQVIAVKTSEMGLTLETMGSVSQQIENYLNEARIAKKKMIQLAFSDFFITTLDSEEMTNSADCLFYFCEKIAHALNLSSRELVNLEVLAKVYNIGKIGITPELLNKDEEQLTPEELYQIKHHSVIGYQLTKQSTAFSDIAEYLLTVNERWDGKGYPLGLKEKNIPLISRIVSVVAYYVSLKKQNKLSEEMILAKLLQYKHTRFDPNIINCFVSVLRNEQQA</sequence>
<dbReference type="Gene3D" id="1.10.3210.10">
    <property type="entry name" value="Hypothetical protein af1432"/>
    <property type="match status" value="1"/>
</dbReference>
<evidence type="ECO:0000313" key="3">
    <source>
        <dbReference type="EMBL" id="MFC4719884.1"/>
    </source>
</evidence>
<dbReference type="EMBL" id="JBHSGS010000049">
    <property type="protein sequence ID" value="MFC4719884.1"/>
    <property type="molecule type" value="Genomic_DNA"/>
</dbReference>
<dbReference type="PANTHER" id="PTHR45228:SF1">
    <property type="entry name" value="CYCLIC DI-GMP PHOSPHODIESTERASE TM_0186"/>
    <property type="match status" value="1"/>
</dbReference>
<feature type="domain" description="HD-GYP" evidence="2">
    <location>
        <begin position="282"/>
        <end position="468"/>
    </location>
</feature>
<dbReference type="SUPFAM" id="SSF55785">
    <property type="entry name" value="PYP-like sensor domain (PAS domain)"/>
    <property type="match status" value="1"/>
</dbReference>
<dbReference type="InterPro" id="IPR029787">
    <property type="entry name" value="Nucleotide_cyclase"/>
</dbReference>
<proteinExistence type="predicted"/>
<evidence type="ECO:0000259" key="2">
    <source>
        <dbReference type="PROSITE" id="PS51832"/>
    </source>
</evidence>
<evidence type="ECO:0000313" key="4">
    <source>
        <dbReference type="Proteomes" id="UP001595969"/>
    </source>
</evidence>
<dbReference type="SUPFAM" id="SSF55073">
    <property type="entry name" value="Nucleotide cyclase"/>
    <property type="match status" value="1"/>
</dbReference>
<dbReference type="CDD" id="cd00077">
    <property type="entry name" value="HDc"/>
    <property type="match status" value="1"/>
</dbReference>
<accession>A0ABV9MXY4</accession>
<dbReference type="PANTHER" id="PTHR45228">
    <property type="entry name" value="CYCLIC DI-GMP PHOSPHODIESTERASE TM_0186-RELATED"/>
    <property type="match status" value="1"/>
</dbReference>
<dbReference type="InterPro" id="IPR052020">
    <property type="entry name" value="Cyclic_di-GMP/3'3'-cGAMP_PDE"/>
</dbReference>
<dbReference type="Pfam" id="PF00990">
    <property type="entry name" value="GGDEF"/>
    <property type="match status" value="1"/>
</dbReference>
<keyword evidence="4" id="KW-1185">Reference proteome</keyword>
<comment type="caution">
    <text evidence="3">The sequence shown here is derived from an EMBL/GenBank/DDBJ whole genome shotgun (WGS) entry which is preliminary data.</text>
</comment>
<dbReference type="SMART" id="SM00267">
    <property type="entry name" value="GGDEF"/>
    <property type="match status" value="1"/>
</dbReference>
<evidence type="ECO:0000259" key="1">
    <source>
        <dbReference type="PROSITE" id="PS50112"/>
    </source>
</evidence>
<feature type="domain" description="PAS" evidence="1">
    <location>
        <begin position="19"/>
        <end position="60"/>
    </location>
</feature>
<dbReference type="InterPro" id="IPR000014">
    <property type="entry name" value="PAS"/>
</dbReference>
<dbReference type="Gene3D" id="3.30.70.270">
    <property type="match status" value="1"/>
</dbReference>
<dbReference type="SUPFAM" id="SSF109604">
    <property type="entry name" value="HD-domain/PDEase-like"/>
    <property type="match status" value="1"/>
</dbReference>
<dbReference type="PROSITE" id="PS50112">
    <property type="entry name" value="PAS"/>
    <property type="match status" value="1"/>
</dbReference>